<proteinExistence type="predicted"/>
<dbReference type="EMBL" id="CP116805">
    <property type="protein sequence ID" value="WCL54199.1"/>
    <property type="molecule type" value="Genomic_DNA"/>
</dbReference>
<dbReference type="AlphaFoldDB" id="A0AAE9XQ46"/>
<organism evidence="2 3">
    <name type="scientific">Gimibacter soli</name>
    <dbReference type="NCBI Taxonomy" id="3024400"/>
    <lineage>
        <taxon>Bacteria</taxon>
        <taxon>Pseudomonadati</taxon>
        <taxon>Pseudomonadota</taxon>
        <taxon>Alphaproteobacteria</taxon>
        <taxon>Kordiimonadales</taxon>
        <taxon>Temperatibacteraceae</taxon>
        <taxon>Gimibacter</taxon>
    </lineage>
</organism>
<dbReference type="Pfam" id="PF05099">
    <property type="entry name" value="TerB"/>
    <property type="match status" value="1"/>
</dbReference>
<protein>
    <submittedName>
        <fullName evidence="2">TerB family tellurite resistance protein</fullName>
    </submittedName>
</protein>
<dbReference type="Proteomes" id="UP001217500">
    <property type="component" value="Chromosome"/>
</dbReference>
<gene>
    <name evidence="2" type="ORF">PH603_00310</name>
</gene>
<keyword evidence="3" id="KW-1185">Reference proteome</keyword>
<dbReference type="CDD" id="cd07313">
    <property type="entry name" value="terB_like_2"/>
    <property type="match status" value="1"/>
</dbReference>
<dbReference type="RefSeq" id="WP_289503918.1">
    <property type="nucleotide sequence ID" value="NZ_CP116805.1"/>
</dbReference>
<name>A0AAE9XQ46_9PROT</name>
<feature type="domain" description="Co-chaperone DjlA N-terminal" evidence="1">
    <location>
        <begin position="24"/>
        <end position="139"/>
    </location>
</feature>
<dbReference type="InterPro" id="IPR007791">
    <property type="entry name" value="DjlA_N"/>
</dbReference>
<reference evidence="2" key="1">
    <citation type="submission" date="2023-01" db="EMBL/GenBank/DDBJ databases">
        <title>The genome sequence of Kordiimonadaceae bacterium 6D33.</title>
        <authorList>
            <person name="Liu Y."/>
        </authorList>
    </citation>
    <scope>NUCLEOTIDE SEQUENCE</scope>
    <source>
        <strain evidence="2">6D33</strain>
    </source>
</reference>
<dbReference type="Gene3D" id="1.10.3680.10">
    <property type="entry name" value="TerB-like"/>
    <property type="match status" value="1"/>
</dbReference>
<evidence type="ECO:0000313" key="2">
    <source>
        <dbReference type="EMBL" id="WCL54199.1"/>
    </source>
</evidence>
<evidence type="ECO:0000313" key="3">
    <source>
        <dbReference type="Proteomes" id="UP001217500"/>
    </source>
</evidence>
<dbReference type="SUPFAM" id="SSF158682">
    <property type="entry name" value="TerB-like"/>
    <property type="match status" value="1"/>
</dbReference>
<accession>A0AAE9XQ46</accession>
<evidence type="ECO:0000259" key="1">
    <source>
        <dbReference type="Pfam" id="PF05099"/>
    </source>
</evidence>
<dbReference type="KEGG" id="gso:PH603_00310"/>
<dbReference type="InterPro" id="IPR029024">
    <property type="entry name" value="TerB-like"/>
</dbReference>
<sequence>MFARVSEFLGLKAGKSTPEDELALATAALLVQVSKADGDFSAAERATLLKALTDRFGIDAWSAGEILTRAEAREAEATSLYEFTRTLARELDQDERQEIVRLLWQVALADDSLDNFEANALAKIAGLLGVTPEDRVRIKHEVMGK</sequence>